<evidence type="ECO:0000256" key="12">
    <source>
        <dbReference type="SAM" id="MobiDB-lite"/>
    </source>
</evidence>
<protein>
    <recommendedName>
        <fullName evidence="11">ATP-binding protein Uup</fullName>
        <ecNumber evidence="11">3.6.1.-</ecNumber>
    </recommendedName>
</protein>
<comment type="function">
    <text evidence="11">Probably plays a role in ribosome assembly or function. May be involved in resolution of branched DNA intermediates that result from template switching in postreplication gaps. Binds DNA and has ATPase activity.</text>
</comment>
<dbReference type="Gene3D" id="3.40.50.300">
    <property type="entry name" value="P-loop containing nucleotide triphosphate hydrolases"/>
    <property type="match status" value="2"/>
</dbReference>
<dbReference type="Pfam" id="PF12848">
    <property type="entry name" value="ABC_tran_Xtn"/>
    <property type="match status" value="1"/>
</dbReference>
<dbReference type="InterPro" id="IPR032781">
    <property type="entry name" value="ABC_tran_Xtn"/>
</dbReference>
<dbReference type="InterPro" id="IPR032524">
    <property type="entry name" value="ABC_tran_C"/>
</dbReference>
<dbReference type="PANTHER" id="PTHR42855">
    <property type="entry name" value="ABC TRANSPORTER ATP-BINDING SUBUNIT"/>
    <property type="match status" value="1"/>
</dbReference>
<dbReference type="Pfam" id="PF16326">
    <property type="entry name" value="ABC_tran_CTD"/>
    <property type="match status" value="1"/>
</dbReference>
<dbReference type="GO" id="GO:0016887">
    <property type="term" value="F:ATP hydrolysis activity"/>
    <property type="evidence" value="ECO:0007669"/>
    <property type="project" value="UniProtKB-UniRule"/>
</dbReference>
<dbReference type="InterPro" id="IPR003439">
    <property type="entry name" value="ABC_transporter-like_ATP-bd"/>
</dbReference>
<name>A0AAJ0U3P2_9GAMM</name>
<evidence type="ECO:0000256" key="2">
    <source>
        <dbReference type="ARBA" id="ARBA00022737"/>
    </source>
</evidence>
<evidence type="ECO:0000256" key="10">
    <source>
        <dbReference type="ARBA" id="ARBA00061478"/>
    </source>
</evidence>
<evidence type="ECO:0000313" key="14">
    <source>
        <dbReference type="EMBL" id="MBK1704641.1"/>
    </source>
</evidence>
<dbReference type="HAMAP" id="MF_00848">
    <property type="entry name" value="Uup"/>
    <property type="match status" value="1"/>
</dbReference>
<feature type="region of interest" description="Disordered" evidence="12">
    <location>
        <begin position="120"/>
        <end position="147"/>
    </location>
</feature>
<dbReference type="PROSITE" id="PS50893">
    <property type="entry name" value="ABC_TRANSPORTER_2"/>
    <property type="match status" value="2"/>
</dbReference>
<keyword evidence="7 11" id="KW-0238">DNA-binding</keyword>
<dbReference type="EC" id="3.6.1.-" evidence="11"/>
<reference evidence="14" key="1">
    <citation type="submission" date="2017-08" db="EMBL/GenBank/DDBJ databases">
        <authorList>
            <person name="Imhoff J.F."/>
            <person name="Rahn T."/>
            <person name="Kuenzel S."/>
            <person name="Neulinger S.C."/>
        </authorList>
    </citation>
    <scope>NUCLEOTIDE SEQUENCE</scope>
    <source>
        <strain evidence="14">DSM 11080</strain>
    </source>
</reference>
<feature type="coiled-coil region" evidence="11">
    <location>
        <begin position="629"/>
        <end position="690"/>
    </location>
</feature>
<dbReference type="GO" id="GO:0006281">
    <property type="term" value="P:DNA repair"/>
    <property type="evidence" value="ECO:0007669"/>
    <property type="project" value="UniProtKB-KW"/>
</dbReference>
<comment type="subcellular location">
    <subcellularLocation>
        <location evidence="11">Cytoplasm</location>
    </subcellularLocation>
    <text evidence="11">Associates with ribosomes.</text>
</comment>
<evidence type="ECO:0000256" key="3">
    <source>
        <dbReference type="ARBA" id="ARBA00022741"/>
    </source>
</evidence>
<evidence type="ECO:0000259" key="13">
    <source>
        <dbReference type="PROSITE" id="PS50893"/>
    </source>
</evidence>
<feature type="compositionally biased region" description="Low complexity" evidence="12">
    <location>
        <begin position="579"/>
        <end position="599"/>
    </location>
</feature>
<feature type="domain" description="ABC transporter" evidence="13">
    <location>
        <begin position="354"/>
        <end position="575"/>
    </location>
</feature>
<dbReference type="Pfam" id="PF00005">
    <property type="entry name" value="ABC_tran"/>
    <property type="match status" value="2"/>
</dbReference>
<organism evidence="14 15">
    <name type="scientific">Halochromatium glycolicum</name>
    <dbReference type="NCBI Taxonomy" id="85075"/>
    <lineage>
        <taxon>Bacteria</taxon>
        <taxon>Pseudomonadati</taxon>
        <taxon>Pseudomonadota</taxon>
        <taxon>Gammaproteobacteria</taxon>
        <taxon>Chromatiales</taxon>
        <taxon>Chromatiaceae</taxon>
        <taxon>Halochromatium</taxon>
    </lineage>
</organism>
<feature type="region of interest" description="Disordered" evidence="12">
    <location>
        <begin position="565"/>
        <end position="620"/>
    </location>
</feature>
<keyword evidence="6 11" id="KW-0067">ATP-binding</keyword>
<proteinExistence type="inferred from homology"/>
<dbReference type="InterPro" id="IPR037118">
    <property type="entry name" value="Val-tRNA_synth_C_sf"/>
</dbReference>
<keyword evidence="3 11" id="KW-0547">Nucleotide-binding</keyword>
<evidence type="ECO:0000256" key="7">
    <source>
        <dbReference type="ARBA" id="ARBA00023125"/>
    </source>
</evidence>
<keyword evidence="1 11" id="KW-0963">Cytoplasm</keyword>
<dbReference type="InterPro" id="IPR003593">
    <property type="entry name" value="AAA+_ATPase"/>
</dbReference>
<feature type="compositionally biased region" description="Low complexity" evidence="12">
    <location>
        <begin position="128"/>
        <end position="142"/>
    </location>
</feature>
<dbReference type="Gene3D" id="1.10.287.380">
    <property type="entry name" value="Valyl-tRNA synthetase, C-terminal domain"/>
    <property type="match status" value="1"/>
</dbReference>
<dbReference type="GO" id="GO:0003677">
    <property type="term" value="F:DNA binding"/>
    <property type="evidence" value="ECO:0007669"/>
    <property type="project" value="UniProtKB-UniRule"/>
</dbReference>
<dbReference type="PANTHER" id="PTHR42855:SF1">
    <property type="entry name" value="ABC TRANSPORTER DOMAIN-CONTAINING PROTEIN"/>
    <property type="match status" value="1"/>
</dbReference>
<dbReference type="InterPro" id="IPR017871">
    <property type="entry name" value="ABC_transporter-like_CS"/>
</dbReference>
<evidence type="ECO:0000256" key="1">
    <source>
        <dbReference type="ARBA" id="ARBA00022490"/>
    </source>
</evidence>
<feature type="binding site" evidence="11">
    <location>
        <begin position="36"/>
        <end position="43"/>
    </location>
    <ligand>
        <name>ATP</name>
        <dbReference type="ChEBI" id="CHEBI:30616"/>
        <label>1</label>
    </ligand>
</feature>
<dbReference type="SMART" id="SM00382">
    <property type="entry name" value="AAA"/>
    <property type="match status" value="2"/>
</dbReference>
<keyword evidence="2 11" id="KW-0677">Repeat</keyword>
<dbReference type="InterPro" id="IPR051309">
    <property type="entry name" value="ABCF_ATPase"/>
</dbReference>
<dbReference type="RefSeq" id="WP_200345844.1">
    <property type="nucleotide sequence ID" value="NZ_NRSJ01000012.1"/>
</dbReference>
<dbReference type="PROSITE" id="PS00211">
    <property type="entry name" value="ABC_TRANSPORTER_1"/>
    <property type="match status" value="1"/>
</dbReference>
<dbReference type="SUPFAM" id="SSF52540">
    <property type="entry name" value="P-loop containing nucleoside triphosphate hydrolases"/>
    <property type="match status" value="2"/>
</dbReference>
<dbReference type="InterPro" id="IPR027417">
    <property type="entry name" value="P-loop_NTPase"/>
</dbReference>
<dbReference type="FunFam" id="3.40.50.300:FF:000011">
    <property type="entry name" value="Putative ABC transporter ATP-binding component"/>
    <property type="match status" value="1"/>
</dbReference>
<dbReference type="GO" id="GO:0005524">
    <property type="term" value="F:ATP binding"/>
    <property type="evidence" value="ECO:0007669"/>
    <property type="project" value="UniProtKB-UniRule"/>
</dbReference>
<dbReference type="Proteomes" id="UP001296776">
    <property type="component" value="Unassembled WGS sequence"/>
</dbReference>
<keyword evidence="11" id="KW-0175">Coiled coil</keyword>
<evidence type="ECO:0000256" key="6">
    <source>
        <dbReference type="ARBA" id="ARBA00022840"/>
    </source>
</evidence>
<reference evidence="14" key="2">
    <citation type="journal article" date="2020" name="Microorganisms">
        <title>Osmotic Adaptation and Compatible Solute Biosynthesis of Phototrophic Bacteria as Revealed from Genome Analyses.</title>
        <authorList>
            <person name="Imhoff J.F."/>
            <person name="Rahn T."/>
            <person name="Kunzel S."/>
            <person name="Keller A."/>
            <person name="Neulinger S.C."/>
        </authorList>
    </citation>
    <scope>NUCLEOTIDE SEQUENCE</scope>
    <source>
        <strain evidence="14">DSM 11080</strain>
    </source>
</reference>
<accession>A0AAJ0U3P2</accession>
<evidence type="ECO:0000313" key="15">
    <source>
        <dbReference type="Proteomes" id="UP001296776"/>
    </source>
</evidence>
<gene>
    <name evidence="11" type="primary">uup</name>
    <name evidence="14" type="ORF">CKO40_08845</name>
</gene>
<sequence length="695" mass="75262">MSLLSLRGVSLSYGQPPLLDGVDLDIGPGERACLIGRNGTGKSTLLKLIAGEIEPDSGALWRRDGLRVARLAQEAPLSDAHRVLDVVAGGLGELGALVAEYHHLSHRLAAGEGGAVTGSGAGSGAGARAGAAAGAPNGPATGLDPDPERDLARLAAIQQLLEAEGGWEIEQRAERVVSRLGLDGEAVYATLSGGLRRRVMLARALVTEPDLLLLDEPTNHLDIETIEWLEELLLGFSGSLLFITHDRRFLRRLATRILELDRGRLSDWPGDYENYLRRREERLHAEAKERERFDKRLAEEEVWIRQGIKARRTRNEGRVRALQAMREERRARREGPGQARLSLDSGERSGKLVVEAEAVAFRYPGAEAPTIAGLSTLILRGDRVGIIGPNGAGKSTLLKLLLGQLAPDQGQIRHGTNLNIAYFDQLRAQLEPERSVRDNVAGGSDQIEVGGRSLHVLSYLKEFLFPPERAQQPVAALSGGERNRLLLAKLFTQPANLLVLDEPTNDLDVETLELLEELLNDFDGTLLLVSHDRDLLDNVVTSSLVLAGNGRVDEYVGGYSDWLRQRPSSQADGQPAMKPKVGGAAGAATGTRGARPKGAQATEQRAGKARANKGAPKPAKLSYKDQRALEQLPQQIEALEAEVEQLHATLGDPALYQGPASEVTATQARLAEVEAELAECYDRWEALEAAQEALR</sequence>
<dbReference type="EMBL" id="NRSJ01000012">
    <property type="protein sequence ID" value="MBK1704641.1"/>
    <property type="molecule type" value="Genomic_DNA"/>
</dbReference>
<comment type="similarity">
    <text evidence="10 11">Belongs to the ABC transporter superfamily. ABCF family. Uup subfamily.</text>
</comment>
<dbReference type="CDD" id="cd03221">
    <property type="entry name" value="ABCF_EF-3"/>
    <property type="match status" value="2"/>
</dbReference>
<evidence type="ECO:0000256" key="8">
    <source>
        <dbReference type="ARBA" id="ARBA00023204"/>
    </source>
</evidence>
<feature type="binding site" evidence="11">
    <location>
        <begin position="388"/>
        <end position="395"/>
    </location>
    <ligand>
        <name>ATP</name>
        <dbReference type="ChEBI" id="CHEBI:30616"/>
        <label>2</label>
    </ligand>
</feature>
<evidence type="ECO:0000256" key="11">
    <source>
        <dbReference type="HAMAP-Rule" id="MF_00848"/>
    </source>
</evidence>
<comment type="catalytic activity">
    <reaction evidence="9 11">
        <text>ATP + H2O = ADP + phosphate + H(+)</text>
        <dbReference type="Rhea" id="RHEA:13065"/>
        <dbReference type="ChEBI" id="CHEBI:15377"/>
        <dbReference type="ChEBI" id="CHEBI:15378"/>
        <dbReference type="ChEBI" id="CHEBI:30616"/>
        <dbReference type="ChEBI" id="CHEBI:43474"/>
        <dbReference type="ChEBI" id="CHEBI:456216"/>
    </reaction>
</comment>
<keyword evidence="15" id="KW-1185">Reference proteome</keyword>
<evidence type="ECO:0000256" key="4">
    <source>
        <dbReference type="ARBA" id="ARBA00022763"/>
    </source>
</evidence>
<feature type="domain" description="ABC transporter" evidence="13">
    <location>
        <begin position="4"/>
        <end position="287"/>
    </location>
</feature>
<comment type="caution">
    <text evidence="14">The sequence shown here is derived from an EMBL/GenBank/DDBJ whole genome shotgun (WGS) entry which is preliminary data.</text>
</comment>
<keyword evidence="5 11" id="KW-0378">Hydrolase</keyword>
<dbReference type="InterPro" id="IPR043686">
    <property type="entry name" value="Uup"/>
</dbReference>
<keyword evidence="4 11" id="KW-0227">DNA damage</keyword>
<dbReference type="FunFam" id="3.40.50.300:FF:000309">
    <property type="entry name" value="ABC transporter ATP-binding protein"/>
    <property type="match status" value="1"/>
</dbReference>
<evidence type="ECO:0000256" key="5">
    <source>
        <dbReference type="ARBA" id="ARBA00022801"/>
    </source>
</evidence>
<dbReference type="GO" id="GO:0005737">
    <property type="term" value="C:cytoplasm"/>
    <property type="evidence" value="ECO:0007669"/>
    <property type="project" value="UniProtKB-SubCell"/>
</dbReference>
<evidence type="ECO:0000256" key="9">
    <source>
        <dbReference type="ARBA" id="ARBA00049360"/>
    </source>
</evidence>
<dbReference type="GO" id="GO:0043022">
    <property type="term" value="F:ribosome binding"/>
    <property type="evidence" value="ECO:0007669"/>
    <property type="project" value="UniProtKB-UniRule"/>
</dbReference>
<dbReference type="AlphaFoldDB" id="A0AAJ0U3P2"/>
<keyword evidence="8 11" id="KW-0234">DNA repair</keyword>